<accession>A0ABT0Y4B0</accession>
<comment type="caution">
    <text evidence="1">The sequence shown here is derived from an EMBL/GenBank/DDBJ whole genome shotgun (WGS) entry which is preliminary data.</text>
</comment>
<evidence type="ECO:0000313" key="2">
    <source>
        <dbReference type="Proteomes" id="UP001523216"/>
    </source>
</evidence>
<sequence length="80" mass="8691">MTVHARPGFVRTFLAVFITLMVMDAQVDQDSPAAGAAVYAALLLDLTAKFTIAGRPRPPDGWPDVRGPEEVWATSEMKFA</sequence>
<organism evidence="1 2">
    <name type="scientific">Paractinoplanes hotanensis</name>
    <dbReference type="NCBI Taxonomy" id="2906497"/>
    <lineage>
        <taxon>Bacteria</taxon>
        <taxon>Bacillati</taxon>
        <taxon>Actinomycetota</taxon>
        <taxon>Actinomycetes</taxon>
        <taxon>Micromonosporales</taxon>
        <taxon>Micromonosporaceae</taxon>
        <taxon>Paractinoplanes</taxon>
    </lineage>
</organism>
<name>A0ABT0Y4B0_9ACTN</name>
<keyword evidence="2" id="KW-1185">Reference proteome</keyword>
<protein>
    <recommendedName>
        <fullName evidence="3">Secreted protein</fullName>
    </recommendedName>
</protein>
<dbReference type="Proteomes" id="UP001523216">
    <property type="component" value="Unassembled WGS sequence"/>
</dbReference>
<gene>
    <name evidence="1" type="ORF">LXN57_22510</name>
</gene>
<dbReference type="RefSeq" id="WP_251800157.1">
    <property type="nucleotide sequence ID" value="NZ_JAMQOL010000031.1"/>
</dbReference>
<reference evidence="1 2" key="1">
    <citation type="submission" date="2022-06" db="EMBL/GenBank/DDBJ databases">
        <title>Actinoplanes abujensis sp. nov., isolated from Nigerian arid soil.</title>
        <authorList>
            <person name="Ding P."/>
        </authorList>
    </citation>
    <scope>NUCLEOTIDE SEQUENCE [LARGE SCALE GENOMIC DNA]</scope>
    <source>
        <strain evidence="2">TRM88002</strain>
    </source>
</reference>
<evidence type="ECO:0008006" key="3">
    <source>
        <dbReference type="Google" id="ProtNLM"/>
    </source>
</evidence>
<evidence type="ECO:0000313" key="1">
    <source>
        <dbReference type="EMBL" id="MCM4080358.1"/>
    </source>
</evidence>
<proteinExistence type="predicted"/>
<dbReference type="EMBL" id="JAMQOL010000031">
    <property type="protein sequence ID" value="MCM4080358.1"/>
    <property type="molecule type" value="Genomic_DNA"/>
</dbReference>